<feature type="compositionally biased region" description="Basic and acidic residues" evidence="1">
    <location>
        <begin position="400"/>
        <end position="429"/>
    </location>
</feature>
<name>M2QM84_CERS8</name>
<keyword evidence="3" id="KW-1185">Reference proteome</keyword>
<feature type="region of interest" description="Disordered" evidence="1">
    <location>
        <begin position="1"/>
        <end position="97"/>
    </location>
</feature>
<dbReference type="STRING" id="914234.M2QM84"/>
<feature type="compositionally biased region" description="Polar residues" evidence="1">
    <location>
        <begin position="331"/>
        <end position="340"/>
    </location>
</feature>
<dbReference type="Proteomes" id="UP000016930">
    <property type="component" value="Unassembled WGS sequence"/>
</dbReference>
<feature type="compositionally biased region" description="Basic and acidic residues" evidence="1">
    <location>
        <begin position="279"/>
        <end position="292"/>
    </location>
</feature>
<reference evidence="2 3" key="1">
    <citation type="journal article" date="2012" name="Proc. Natl. Acad. Sci. U.S.A.">
        <title>Comparative genomics of Ceriporiopsis subvermispora and Phanerochaete chrysosporium provide insight into selective ligninolysis.</title>
        <authorList>
            <person name="Fernandez-Fueyo E."/>
            <person name="Ruiz-Duenas F.J."/>
            <person name="Ferreira P."/>
            <person name="Floudas D."/>
            <person name="Hibbett D.S."/>
            <person name="Canessa P."/>
            <person name="Larrondo L.F."/>
            <person name="James T.Y."/>
            <person name="Seelenfreund D."/>
            <person name="Lobos S."/>
            <person name="Polanco R."/>
            <person name="Tello M."/>
            <person name="Honda Y."/>
            <person name="Watanabe T."/>
            <person name="Watanabe T."/>
            <person name="Ryu J.S."/>
            <person name="Kubicek C.P."/>
            <person name="Schmoll M."/>
            <person name="Gaskell J."/>
            <person name="Hammel K.E."/>
            <person name="St John F.J."/>
            <person name="Vanden Wymelenberg A."/>
            <person name="Sabat G."/>
            <person name="Splinter BonDurant S."/>
            <person name="Syed K."/>
            <person name="Yadav J.S."/>
            <person name="Doddapaneni H."/>
            <person name="Subramanian V."/>
            <person name="Lavin J.L."/>
            <person name="Oguiza J.A."/>
            <person name="Perez G."/>
            <person name="Pisabarro A.G."/>
            <person name="Ramirez L."/>
            <person name="Santoyo F."/>
            <person name="Master E."/>
            <person name="Coutinho P.M."/>
            <person name="Henrissat B."/>
            <person name="Lombard V."/>
            <person name="Magnuson J.K."/>
            <person name="Kuees U."/>
            <person name="Hori C."/>
            <person name="Igarashi K."/>
            <person name="Samejima M."/>
            <person name="Held B.W."/>
            <person name="Barry K.W."/>
            <person name="LaButti K.M."/>
            <person name="Lapidus A."/>
            <person name="Lindquist E.A."/>
            <person name="Lucas S.M."/>
            <person name="Riley R."/>
            <person name="Salamov A.A."/>
            <person name="Hoffmeister D."/>
            <person name="Schwenk D."/>
            <person name="Hadar Y."/>
            <person name="Yarden O."/>
            <person name="de Vries R.P."/>
            <person name="Wiebenga A."/>
            <person name="Stenlid J."/>
            <person name="Eastwood D."/>
            <person name="Grigoriev I.V."/>
            <person name="Berka R.M."/>
            <person name="Blanchette R.A."/>
            <person name="Kersten P."/>
            <person name="Martinez A.T."/>
            <person name="Vicuna R."/>
            <person name="Cullen D."/>
        </authorList>
    </citation>
    <scope>NUCLEOTIDE SEQUENCE [LARGE SCALE GENOMIC DNA]</scope>
    <source>
        <strain evidence="2 3">B</strain>
    </source>
</reference>
<protein>
    <submittedName>
        <fullName evidence="2">Uncharacterized protein</fullName>
    </submittedName>
</protein>
<feature type="region of interest" description="Disordered" evidence="1">
    <location>
        <begin position="266"/>
        <end position="435"/>
    </location>
</feature>
<feature type="region of interest" description="Disordered" evidence="1">
    <location>
        <begin position="119"/>
        <end position="251"/>
    </location>
</feature>
<gene>
    <name evidence="2" type="ORF">CERSUDRAFT_117910</name>
</gene>
<dbReference type="HOGENOM" id="CLU_645610_0_0_1"/>
<proteinExistence type="predicted"/>
<accession>M2QM84</accession>
<sequence length="435" mass="47557">MPKTRRVLDSSPMEVPAARPTKPAPKSAVKRIAPQASLLTPPRTVQKRKRGKTPRSRRHDSDSDEREEDAGREDVGGYESERRTDGAVVVGNKKRKTLDAIAEELSGATAAEDAFWMGASDADGAQKDKAGPSKEVIGVPVKPEDERASRARTRSLSRTRSPSSSPPPAPHLLLRGHTGLISPPPSRRQPCVAPRPATPPLNLRRSPRRARHAPVRDSPDNPFLVSGSPGSVASATPQTPEPRTPVQHVERPTITYVFRGVKAVLPNPLYRPPGASPDEFERRSRLPLDHPDYSPGPACPPKLLFPEARRRDNAYRQTRSQVSPALPETPTRPTHSQTQAGKRARSAPENSAWDSSDEEAEPVPVPQPHRATKSEEPLGEDALQAAMAERVAKRLAMAAERARPELPRTRSRAHAADRPPDKDRSDVLRRAVGRA</sequence>
<feature type="compositionally biased region" description="Polar residues" evidence="1">
    <location>
        <begin position="228"/>
        <end position="238"/>
    </location>
</feature>
<organism evidence="2 3">
    <name type="scientific">Ceriporiopsis subvermispora (strain B)</name>
    <name type="common">White-rot fungus</name>
    <name type="synonym">Gelatoporia subvermispora</name>
    <dbReference type="NCBI Taxonomy" id="914234"/>
    <lineage>
        <taxon>Eukaryota</taxon>
        <taxon>Fungi</taxon>
        <taxon>Dikarya</taxon>
        <taxon>Basidiomycota</taxon>
        <taxon>Agaricomycotina</taxon>
        <taxon>Agaricomycetes</taxon>
        <taxon>Polyporales</taxon>
        <taxon>Gelatoporiaceae</taxon>
        <taxon>Gelatoporia</taxon>
    </lineage>
</organism>
<evidence type="ECO:0000313" key="3">
    <source>
        <dbReference type="Proteomes" id="UP000016930"/>
    </source>
</evidence>
<dbReference type="EMBL" id="KB445806">
    <property type="protein sequence ID" value="EMD33280.1"/>
    <property type="molecule type" value="Genomic_DNA"/>
</dbReference>
<feature type="compositionally biased region" description="Basic residues" evidence="1">
    <location>
        <begin position="45"/>
        <end position="58"/>
    </location>
</feature>
<feature type="compositionally biased region" description="Acidic residues" evidence="1">
    <location>
        <begin position="62"/>
        <end position="71"/>
    </location>
</feature>
<evidence type="ECO:0000256" key="1">
    <source>
        <dbReference type="SAM" id="MobiDB-lite"/>
    </source>
</evidence>
<evidence type="ECO:0000313" key="2">
    <source>
        <dbReference type="EMBL" id="EMD33280.1"/>
    </source>
</evidence>
<feature type="compositionally biased region" description="Basic and acidic residues" evidence="1">
    <location>
        <begin position="72"/>
        <end position="85"/>
    </location>
</feature>
<dbReference type="AlphaFoldDB" id="M2QM84"/>
<dbReference type="OrthoDB" id="3364608at2759"/>